<comment type="caution">
    <text evidence="9">The sequence shown here is derived from an EMBL/GenBank/DDBJ whole genome shotgun (WGS) entry which is preliminary data.</text>
</comment>
<comment type="subcellular location">
    <subcellularLocation>
        <location evidence="1">Membrane</location>
        <topology evidence="1">Peripheral membrane protein</topology>
    </subcellularLocation>
</comment>
<evidence type="ECO:0000256" key="7">
    <source>
        <dbReference type="SAM" id="MobiDB-lite"/>
    </source>
</evidence>
<dbReference type="PANTHER" id="PTHR45811">
    <property type="entry name" value="COPPER TRANSPORT PROTEIN FAMILY-RELATED"/>
    <property type="match status" value="1"/>
</dbReference>
<evidence type="ECO:0000256" key="6">
    <source>
        <dbReference type="ARBA" id="ARBA00024045"/>
    </source>
</evidence>
<dbReference type="Proteomes" id="UP001604277">
    <property type="component" value="Unassembled WGS sequence"/>
</dbReference>
<feature type="domain" description="HMA" evidence="8">
    <location>
        <begin position="1"/>
        <end position="68"/>
    </location>
</feature>
<dbReference type="GO" id="GO:0009626">
    <property type="term" value="P:plant-type hypersensitive response"/>
    <property type="evidence" value="ECO:0007669"/>
    <property type="project" value="UniProtKB-KW"/>
</dbReference>
<dbReference type="GO" id="GO:0016020">
    <property type="term" value="C:membrane"/>
    <property type="evidence" value="ECO:0007669"/>
    <property type="project" value="UniProtKB-SubCell"/>
</dbReference>
<reference evidence="10" key="1">
    <citation type="submission" date="2024-07" db="EMBL/GenBank/DDBJ databases">
        <title>Two chromosome-level genome assemblies of Korean endemic species Abeliophyllum distichum and Forsythia ovata (Oleaceae).</title>
        <authorList>
            <person name="Jang H."/>
        </authorList>
    </citation>
    <scope>NUCLEOTIDE SEQUENCE [LARGE SCALE GENOMIC DNA]</scope>
</reference>
<dbReference type="AlphaFoldDB" id="A0ABD1WM28"/>
<keyword evidence="3" id="KW-0479">Metal-binding</keyword>
<proteinExistence type="inferred from homology"/>
<evidence type="ECO:0000256" key="3">
    <source>
        <dbReference type="ARBA" id="ARBA00022723"/>
    </source>
</evidence>
<name>A0ABD1WM28_9LAMI</name>
<dbReference type="InterPro" id="IPR051863">
    <property type="entry name" value="HIPP"/>
</dbReference>
<evidence type="ECO:0000256" key="1">
    <source>
        <dbReference type="ARBA" id="ARBA00004170"/>
    </source>
</evidence>
<evidence type="ECO:0000259" key="8">
    <source>
        <dbReference type="PROSITE" id="PS50846"/>
    </source>
</evidence>
<dbReference type="EMBL" id="JBFOLJ010000003">
    <property type="protein sequence ID" value="KAL2550525.1"/>
    <property type="molecule type" value="Genomic_DNA"/>
</dbReference>
<comment type="similarity">
    <text evidence="6">Belongs to the HIPP family.</text>
</comment>
<dbReference type="InterPro" id="IPR006121">
    <property type="entry name" value="HMA_dom"/>
</dbReference>
<dbReference type="GO" id="GO:0046872">
    <property type="term" value="F:metal ion binding"/>
    <property type="evidence" value="ECO:0007669"/>
    <property type="project" value="UniProtKB-KW"/>
</dbReference>
<dbReference type="PANTHER" id="PTHR45811:SF49">
    <property type="entry name" value="OS04G0667600 PROTEIN"/>
    <property type="match status" value="1"/>
</dbReference>
<evidence type="ECO:0000313" key="9">
    <source>
        <dbReference type="EMBL" id="KAL2550525.1"/>
    </source>
</evidence>
<feature type="compositionally biased region" description="Basic and acidic residues" evidence="7">
    <location>
        <begin position="71"/>
        <end position="99"/>
    </location>
</feature>
<accession>A0ABD1WM28</accession>
<gene>
    <name evidence="9" type="ORF">Fot_12055</name>
</gene>
<keyword evidence="10" id="KW-1185">Reference proteome</keyword>
<evidence type="ECO:0000256" key="4">
    <source>
        <dbReference type="ARBA" id="ARBA00023288"/>
    </source>
</evidence>
<evidence type="ECO:0000256" key="5">
    <source>
        <dbReference type="ARBA" id="ARBA00023289"/>
    </source>
</evidence>
<dbReference type="Gene3D" id="3.30.70.100">
    <property type="match status" value="1"/>
</dbReference>
<feature type="region of interest" description="Disordered" evidence="7">
    <location>
        <begin position="64"/>
        <end position="99"/>
    </location>
</feature>
<dbReference type="PROSITE" id="PS50846">
    <property type="entry name" value="HMA_2"/>
    <property type="match status" value="1"/>
</dbReference>
<sequence>MKKVVLKLEFADEKIKQKAMRKVSGLSGLESIAMDPKDKKLTITGDIDPVAVVAKLRKLCPTKIVSVGPAKESENKKEEPKKEEGKKDDGKKTDDKKKDVIKMPMAYHPYYHNQQPYNQQYPPPAVVMPMVLRG</sequence>
<keyword evidence="5" id="KW-0636">Prenylation</keyword>
<organism evidence="9 10">
    <name type="scientific">Forsythia ovata</name>
    <dbReference type="NCBI Taxonomy" id="205694"/>
    <lineage>
        <taxon>Eukaryota</taxon>
        <taxon>Viridiplantae</taxon>
        <taxon>Streptophyta</taxon>
        <taxon>Embryophyta</taxon>
        <taxon>Tracheophyta</taxon>
        <taxon>Spermatophyta</taxon>
        <taxon>Magnoliopsida</taxon>
        <taxon>eudicotyledons</taxon>
        <taxon>Gunneridae</taxon>
        <taxon>Pentapetalae</taxon>
        <taxon>asterids</taxon>
        <taxon>lamiids</taxon>
        <taxon>Lamiales</taxon>
        <taxon>Oleaceae</taxon>
        <taxon>Forsythieae</taxon>
        <taxon>Forsythia</taxon>
    </lineage>
</organism>
<evidence type="ECO:0000313" key="10">
    <source>
        <dbReference type="Proteomes" id="UP001604277"/>
    </source>
</evidence>
<keyword evidence="2" id="KW-0488">Methylation</keyword>
<evidence type="ECO:0000256" key="2">
    <source>
        <dbReference type="ARBA" id="ARBA00022481"/>
    </source>
</evidence>
<protein>
    <submittedName>
        <fullName evidence="9">Heavy metal-associated isoprenylated plant protein 39-like</fullName>
    </submittedName>
</protein>
<keyword evidence="4" id="KW-0449">Lipoprotein</keyword>
<dbReference type="Pfam" id="PF00403">
    <property type="entry name" value="HMA"/>
    <property type="match status" value="1"/>
</dbReference>